<sequence length="507" mass="57901">MSFDIIEIPSGKIGLVEAKKGGNPAFSGRFGRVVECQNFQDEIAFINNGGQKGKQLSFLTAATYHINTEYFSVEIVDEICINEDQIGIVKAKYGRHLLLGQHFGNFVECNNFQDAQAFIENGGQQGKQLVILTSNTYSINTWIFEVEIRPITKIPLGEIGLVIANDGQVMPNHRKLGRSVECNNFQDAQAFINNGGESGKQLAILRDGKKYQINTELFTVITSANAEQYELKPEQLKYLKVEKELIGIVTTTEGRTGLPYGLTIEGHDNFQSPQKFIDAGGYKGLQEEVLPEAEYSLNPWFVRVEQVPFVEIPVHCIGILLNVFPERIGHELENNAITMKPPGKHQINTAIQKVYIVPTNTIQVRWWNISRNTHLDYPPLIIRTNEESKEYLLHLILEFRIQKDSTYDSTYEFIKAVAGNLNELRVVSHEYLISTFVEGNLEDIVIDIYRCEISRHNHEELKTNEIQDRIKQQAKSKMMERCKPYYISIEENKESMSFFFSRDTEEM</sequence>
<protein>
    <submittedName>
        <fullName evidence="1">Uncharacterized protein</fullName>
    </submittedName>
</protein>
<comment type="caution">
    <text evidence="1">The sequence shown here is derived from an EMBL/GenBank/DDBJ whole genome shotgun (WGS) entry which is preliminary data.</text>
</comment>
<dbReference type="EMBL" id="JACJSW010000046">
    <property type="protein sequence ID" value="MBD2620741.1"/>
    <property type="molecule type" value="Genomic_DNA"/>
</dbReference>
<dbReference type="Proteomes" id="UP000636187">
    <property type="component" value="Unassembled WGS sequence"/>
</dbReference>
<proteinExistence type="predicted"/>
<reference evidence="1 2" key="1">
    <citation type="journal article" date="2020" name="ISME J.">
        <title>Comparative genomics reveals insights into cyanobacterial evolution and habitat adaptation.</title>
        <authorList>
            <person name="Chen M.Y."/>
            <person name="Teng W.K."/>
            <person name="Zhao L."/>
            <person name="Hu C.X."/>
            <person name="Zhou Y.K."/>
            <person name="Han B.P."/>
            <person name="Song L.R."/>
            <person name="Shu W.S."/>
        </authorList>
    </citation>
    <scope>NUCLEOTIDE SEQUENCE [LARGE SCALE GENOMIC DNA]</scope>
    <source>
        <strain evidence="1 2">FACHB-1344</strain>
    </source>
</reference>
<evidence type="ECO:0000313" key="2">
    <source>
        <dbReference type="Proteomes" id="UP000636187"/>
    </source>
</evidence>
<dbReference type="RefSeq" id="WP_002798048.1">
    <property type="nucleotide sequence ID" value="NZ_JACJSW010000046.1"/>
</dbReference>
<gene>
    <name evidence="1" type="ORF">H6G48_03170</name>
</gene>
<evidence type="ECO:0000313" key="1">
    <source>
        <dbReference type="EMBL" id="MBD2620741.1"/>
    </source>
</evidence>
<organism evidence="1 2">
    <name type="scientific">Microcystis flos-aquae FACHB-1344</name>
    <dbReference type="NCBI Taxonomy" id="2692899"/>
    <lineage>
        <taxon>Bacteria</taxon>
        <taxon>Bacillati</taxon>
        <taxon>Cyanobacteriota</taxon>
        <taxon>Cyanophyceae</taxon>
        <taxon>Oscillatoriophycideae</taxon>
        <taxon>Chroococcales</taxon>
        <taxon>Microcystaceae</taxon>
        <taxon>Microcystis</taxon>
    </lineage>
</organism>
<name>A0ABR8HPT9_9CHRO</name>
<keyword evidence="2" id="KW-1185">Reference proteome</keyword>
<accession>A0ABR8HPT9</accession>